<keyword evidence="3 7" id="KW-0133">Cell shape</keyword>
<feature type="domain" description="Mur ligase C-terminal" evidence="10">
    <location>
        <begin position="355"/>
        <end position="488"/>
    </location>
</feature>
<dbReference type="NCBIfam" id="TIGR01085">
    <property type="entry name" value="murE"/>
    <property type="match status" value="1"/>
</dbReference>
<feature type="domain" description="Mur ligase N-terminal catalytic" evidence="9">
    <location>
        <begin position="44"/>
        <end position="108"/>
    </location>
</feature>
<dbReference type="InterPro" id="IPR000713">
    <property type="entry name" value="Mur_ligase_N"/>
</dbReference>
<comment type="similarity">
    <text evidence="1 7">Belongs to the MurCDEF family. MurE subfamily.</text>
</comment>
<keyword evidence="7" id="KW-0067">ATP-binding</keyword>
<dbReference type="Proteomes" id="UP001589783">
    <property type="component" value="Unassembled WGS sequence"/>
</dbReference>
<dbReference type="Pfam" id="PF08245">
    <property type="entry name" value="Mur_ligase_M"/>
    <property type="match status" value="1"/>
</dbReference>
<evidence type="ECO:0000259" key="9">
    <source>
        <dbReference type="Pfam" id="PF01225"/>
    </source>
</evidence>
<feature type="binding site" evidence="7">
    <location>
        <position position="490"/>
    </location>
    <ligand>
        <name>meso-2,6-diaminopimelate</name>
        <dbReference type="ChEBI" id="CHEBI:57791"/>
    </ligand>
</feature>
<feature type="binding site" evidence="7">
    <location>
        <position position="40"/>
    </location>
    <ligand>
        <name>UDP-N-acetyl-alpha-D-muramoyl-L-alanyl-D-glutamate</name>
        <dbReference type="ChEBI" id="CHEBI:83900"/>
    </ligand>
</feature>
<keyword evidence="2 7" id="KW-0132">Cell division</keyword>
<sequence>MKQYLPVRPEHPVGADLTALAELSGATVIGGDRTVIGATLRAQHAGAGDLFAALPGARVHGARYAVEAVAAGAVAVLTDDEGLAILRADPATADVSVLLHPQPRSVLGVVSARIYGDPSQRLTLLGITGTSGKTTTAYLTEAALRAGGRVVGLIGTVEIRIDGTPVPSSLTTPEAPDLQRMFAVMRERGVDTVVMEVSSHALALGRVDGTRFAVGGFTNLSQDHLDFHHTMDEYFRAKADLFDGAAPNHAAAAVICVDDEWGEQMAQIARGSAERLATVSVTGAADWSTVGEVAADAGLQTVAVRGPDGAEHVLAVPLPGAYNVANALLAVGLATAAGVPTGTAIGGLAQVRVPGRVEQVDRGQDFLAVVDYAHKPAAVEAVLATLAAQTSGSIAVVLGAGGDRDTEKRPLMGAAAARAADLVIITDDNPRSEDSASIRAAVRAGAEAVPAAGRRAAEIRETGDRAAAIAEAVAWAGPGDVVLVAGKGHETGQEIAGQVYPFDDREVLAAALTERAAAPEPLIVYLAPPEATVDQATRLLREMVTDAVDAGVGSAHRTDADASQGRRTWAFFGDLADGGVDENARCVTHDLVGRRAVRLAVDQTVAVGDTRAVRALYQGAIQEGSWGDEAGFFLTVDELLAQQRADAGTAAAPRAGDMVLIAGGGELAHALVDIWQRTADLTVQVHNR</sequence>
<organism evidence="12 13">
    <name type="scientific">Gordonia phosphorivorans</name>
    <dbReference type="NCBI Taxonomy" id="1056982"/>
    <lineage>
        <taxon>Bacteria</taxon>
        <taxon>Bacillati</taxon>
        <taxon>Actinomycetota</taxon>
        <taxon>Actinomycetes</taxon>
        <taxon>Mycobacteriales</taxon>
        <taxon>Gordoniaceae</taxon>
        <taxon>Gordonia</taxon>
    </lineage>
</organism>
<dbReference type="InterPro" id="IPR005761">
    <property type="entry name" value="UDP-N-AcMur-Glu-dNH2Pim_ligase"/>
</dbReference>
<evidence type="ECO:0000256" key="2">
    <source>
        <dbReference type="ARBA" id="ARBA00022618"/>
    </source>
</evidence>
<gene>
    <name evidence="7" type="primary">murE</name>
    <name evidence="12" type="ORF">ACFFJD_02900</name>
</gene>
<dbReference type="InterPro" id="IPR036615">
    <property type="entry name" value="Mur_ligase_C_dom_sf"/>
</dbReference>
<evidence type="ECO:0000256" key="3">
    <source>
        <dbReference type="ARBA" id="ARBA00022960"/>
    </source>
</evidence>
<feature type="modified residue" description="N6-carboxylysine" evidence="7">
    <location>
        <position position="238"/>
    </location>
</feature>
<keyword evidence="7" id="KW-0547">Nucleotide-binding</keyword>
<feature type="binding site" evidence="7">
    <location>
        <position position="404"/>
    </location>
    <ligand>
        <name>meso-2,6-diaminopimelate</name>
        <dbReference type="ChEBI" id="CHEBI:57791"/>
    </ligand>
</feature>
<comment type="subcellular location">
    <subcellularLocation>
        <location evidence="7 8">Cytoplasm</location>
    </subcellularLocation>
</comment>
<feature type="binding site" evidence="7">
    <location>
        <begin position="428"/>
        <end position="431"/>
    </location>
    <ligand>
        <name>meso-2,6-diaminopimelate</name>
        <dbReference type="ChEBI" id="CHEBI:57791"/>
    </ligand>
</feature>
<keyword evidence="6 7" id="KW-0961">Cell wall biogenesis/degradation</keyword>
<evidence type="ECO:0000256" key="6">
    <source>
        <dbReference type="ARBA" id="ARBA00023316"/>
    </source>
</evidence>
<dbReference type="Gene3D" id="3.40.1190.10">
    <property type="entry name" value="Mur-like, catalytic domain"/>
    <property type="match status" value="1"/>
</dbReference>
<name>A0ABV6H4K2_9ACTN</name>
<keyword evidence="7" id="KW-0963">Cytoplasm</keyword>
<dbReference type="InterPro" id="IPR004101">
    <property type="entry name" value="Mur_ligase_C"/>
</dbReference>
<evidence type="ECO:0000313" key="12">
    <source>
        <dbReference type="EMBL" id="MFC0313802.1"/>
    </source>
</evidence>
<keyword evidence="7" id="KW-0460">Magnesium</keyword>
<dbReference type="SUPFAM" id="SSF53623">
    <property type="entry name" value="MurD-like peptide ligases, catalytic domain"/>
    <property type="match status" value="1"/>
</dbReference>
<comment type="caution">
    <text evidence="12">The sequence shown here is derived from an EMBL/GenBank/DDBJ whole genome shotgun (WGS) entry which is preliminary data.</text>
</comment>
<comment type="PTM">
    <text evidence="7">Carboxylation is probably crucial for Mg(2+) binding and, consequently, for the gamma-phosphate positioning of ATP.</text>
</comment>
<evidence type="ECO:0000313" key="13">
    <source>
        <dbReference type="Proteomes" id="UP001589783"/>
    </source>
</evidence>
<evidence type="ECO:0000256" key="5">
    <source>
        <dbReference type="ARBA" id="ARBA00023306"/>
    </source>
</evidence>
<evidence type="ECO:0000256" key="4">
    <source>
        <dbReference type="ARBA" id="ARBA00022984"/>
    </source>
</evidence>
<feature type="binding site" evidence="7">
    <location>
        <position position="206"/>
    </location>
    <ligand>
        <name>UDP-N-acetyl-alpha-D-muramoyl-L-alanyl-D-glutamate</name>
        <dbReference type="ChEBI" id="CHEBI:83900"/>
    </ligand>
</feature>
<dbReference type="EMBL" id="JBHLWV010000011">
    <property type="protein sequence ID" value="MFC0313802.1"/>
    <property type="molecule type" value="Genomic_DNA"/>
</dbReference>
<dbReference type="Gene3D" id="3.40.1390.10">
    <property type="entry name" value="MurE/MurF, N-terminal domain"/>
    <property type="match status" value="1"/>
</dbReference>
<reference evidence="12 13" key="1">
    <citation type="submission" date="2024-09" db="EMBL/GenBank/DDBJ databases">
        <authorList>
            <person name="Sun Q."/>
            <person name="Mori K."/>
        </authorList>
    </citation>
    <scope>NUCLEOTIDE SEQUENCE [LARGE SCALE GENOMIC DNA]</scope>
    <source>
        <strain evidence="12 13">CCM 7957</strain>
    </source>
</reference>
<evidence type="ECO:0000259" key="10">
    <source>
        <dbReference type="Pfam" id="PF02875"/>
    </source>
</evidence>
<feature type="short sequence motif" description="Meso-diaminopimelate recognition motif" evidence="7">
    <location>
        <begin position="428"/>
        <end position="431"/>
    </location>
</feature>
<comment type="caution">
    <text evidence="7">Lacks conserved residue(s) required for the propagation of feature annotation.</text>
</comment>
<feature type="binding site" evidence="7">
    <location>
        <begin position="171"/>
        <end position="172"/>
    </location>
    <ligand>
        <name>UDP-N-acetyl-alpha-D-muramoyl-L-alanyl-D-glutamate</name>
        <dbReference type="ChEBI" id="CHEBI:83900"/>
    </ligand>
</feature>
<comment type="pathway">
    <text evidence="7 8">Cell wall biogenesis; peptidoglycan biosynthesis.</text>
</comment>
<dbReference type="PANTHER" id="PTHR23135">
    <property type="entry name" value="MUR LIGASE FAMILY MEMBER"/>
    <property type="match status" value="1"/>
</dbReference>
<dbReference type="GO" id="GO:0008765">
    <property type="term" value="F:UDP-N-acetylmuramoylalanyl-D-glutamate-2,6-diaminopimelate ligase activity"/>
    <property type="evidence" value="ECO:0007669"/>
    <property type="project" value="UniProtKB-EC"/>
</dbReference>
<dbReference type="EC" id="6.3.2.13" evidence="7"/>
<dbReference type="Pfam" id="PF01225">
    <property type="entry name" value="Mur_ligase"/>
    <property type="match status" value="1"/>
</dbReference>
<dbReference type="PANTHER" id="PTHR23135:SF4">
    <property type="entry name" value="UDP-N-ACETYLMURAMOYL-L-ALANYL-D-GLUTAMATE--2,6-DIAMINOPIMELATE LIGASE MURE HOMOLOG, CHLOROPLASTIC"/>
    <property type="match status" value="1"/>
</dbReference>
<dbReference type="InterPro" id="IPR013221">
    <property type="entry name" value="Mur_ligase_cen"/>
</dbReference>
<protein>
    <recommendedName>
        <fullName evidence="7">UDP-N-acetylmuramoyl-L-alanyl-D-glutamate--2,6-diaminopimelate ligase</fullName>
        <ecNumber evidence="7">6.3.2.13</ecNumber>
    </recommendedName>
    <alternativeName>
        <fullName evidence="7">Meso-A2pm-adding enzyme</fullName>
    </alternativeName>
    <alternativeName>
        <fullName evidence="7">Meso-diaminopimelate-adding enzyme</fullName>
    </alternativeName>
    <alternativeName>
        <fullName evidence="7">UDP-MurNAc-L-Ala-D-Glu:meso-diaminopimelate ligase</fullName>
    </alternativeName>
    <alternativeName>
        <fullName evidence="7">UDP-MurNAc-tripeptide synthetase</fullName>
    </alternativeName>
    <alternativeName>
        <fullName evidence="7">UDP-N-acetylmuramyl-tripeptide synthetase</fullName>
    </alternativeName>
</protein>
<keyword evidence="13" id="KW-1185">Reference proteome</keyword>
<feature type="binding site" evidence="7">
    <location>
        <position position="486"/>
    </location>
    <ligand>
        <name>meso-2,6-diaminopimelate</name>
        <dbReference type="ChEBI" id="CHEBI:57791"/>
    </ligand>
</feature>
<feature type="binding site" evidence="7">
    <location>
        <position position="198"/>
    </location>
    <ligand>
        <name>UDP-N-acetyl-alpha-D-muramoyl-L-alanyl-D-glutamate</name>
        <dbReference type="ChEBI" id="CHEBI:83900"/>
    </ligand>
</feature>
<accession>A0ABV6H4K2</accession>
<comment type="function">
    <text evidence="7">Catalyzes the addition of meso-diaminopimelic acid to the nucleotide precursor UDP-N-acetylmuramoyl-L-alanyl-D-glutamate (UMAG) in the biosynthesis of bacterial cell-wall peptidoglycan.</text>
</comment>
<dbReference type="NCBIfam" id="NF001124">
    <property type="entry name" value="PRK00139.1-2"/>
    <property type="match status" value="1"/>
</dbReference>
<comment type="cofactor">
    <cofactor evidence="7">
        <name>Mg(2+)</name>
        <dbReference type="ChEBI" id="CHEBI:18420"/>
    </cofactor>
</comment>
<keyword evidence="4 7" id="KW-0573">Peptidoglycan synthesis</keyword>
<proteinExistence type="inferred from homology"/>
<dbReference type="Gene3D" id="3.90.190.20">
    <property type="entry name" value="Mur ligase, C-terminal domain"/>
    <property type="match status" value="1"/>
</dbReference>
<dbReference type="HAMAP" id="MF_00208">
    <property type="entry name" value="MurE"/>
    <property type="match status" value="1"/>
</dbReference>
<evidence type="ECO:0000256" key="7">
    <source>
        <dbReference type="HAMAP-Rule" id="MF_00208"/>
    </source>
</evidence>
<feature type="domain" description="Mur ligase central" evidence="11">
    <location>
        <begin position="127"/>
        <end position="334"/>
    </location>
</feature>
<dbReference type="RefSeq" id="WP_382360655.1">
    <property type="nucleotide sequence ID" value="NZ_JBHLWV010000011.1"/>
</dbReference>
<dbReference type="InterPro" id="IPR036565">
    <property type="entry name" value="Mur-like_cat_sf"/>
</dbReference>
<evidence type="ECO:0000256" key="1">
    <source>
        <dbReference type="ARBA" id="ARBA00005898"/>
    </source>
</evidence>
<evidence type="ECO:0000259" key="11">
    <source>
        <dbReference type="Pfam" id="PF08245"/>
    </source>
</evidence>
<feature type="binding site" evidence="7">
    <location>
        <begin position="129"/>
        <end position="135"/>
    </location>
    <ligand>
        <name>ATP</name>
        <dbReference type="ChEBI" id="CHEBI:30616"/>
    </ligand>
</feature>
<keyword evidence="7 12" id="KW-0436">Ligase</keyword>
<dbReference type="SUPFAM" id="SSF53244">
    <property type="entry name" value="MurD-like peptide ligases, peptide-binding domain"/>
    <property type="match status" value="1"/>
</dbReference>
<comment type="catalytic activity">
    <reaction evidence="7">
        <text>UDP-N-acetyl-alpha-D-muramoyl-L-alanyl-D-glutamate + meso-2,6-diaminopimelate + ATP = UDP-N-acetyl-alpha-D-muramoyl-L-alanyl-gamma-D-glutamyl-meso-2,6-diaminopimelate + ADP + phosphate + H(+)</text>
        <dbReference type="Rhea" id="RHEA:23676"/>
        <dbReference type="ChEBI" id="CHEBI:15378"/>
        <dbReference type="ChEBI" id="CHEBI:30616"/>
        <dbReference type="ChEBI" id="CHEBI:43474"/>
        <dbReference type="ChEBI" id="CHEBI:57791"/>
        <dbReference type="ChEBI" id="CHEBI:83900"/>
        <dbReference type="ChEBI" id="CHEBI:83905"/>
        <dbReference type="ChEBI" id="CHEBI:456216"/>
        <dbReference type="EC" id="6.3.2.13"/>
    </reaction>
</comment>
<evidence type="ECO:0000256" key="8">
    <source>
        <dbReference type="RuleBase" id="RU004135"/>
    </source>
</evidence>
<dbReference type="NCBIfam" id="NF001126">
    <property type="entry name" value="PRK00139.1-4"/>
    <property type="match status" value="1"/>
</dbReference>
<dbReference type="SUPFAM" id="SSF63418">
    <property type="entry name" value="MurE/MurF N-terminal domain"/>
    <property type="match status" value="1"/>
</dbReference>
<keyword evidence="5 7" id="KW-0131">Cell cycle</keyword>
<dbReference type="Pfam" id="PF02875">
    <property type="entry name" value="Mur_ligase_C"/>
    <property type="match status" value="1"/>
</dbReference>
<dbReference type="InterPro" id="IPR035911">
    <property type="entry name" value="MurE/MurF_N"/>
</dbReference>